<protein>
    <submittedName>
        <fullName evidence="7">N-acyl homoserine lactonase family protein</fullName>
    </submittedName>
</protein>
<keyword evidence="3" id="KW-0479">Metal-binding</keyword>
<gene>
    <name evidence="7" type="ORF">RM423_21215</name>
</gene>
<dbReference type="InterPro" id="IPR036866">
    <property type="entry name" value="RibonucZ/Hydroxyglut_hydro"/>
</dbReference>
<evidence type="ECO:0000256" key="2">
    <source>
        <dbReference type="ARBA" id="ARBA00007749"/>
    </source>
</evidence>
<name>A0ABU2JHD2_9ACTN</name>
<organism evidence="7 8">
    <name type="scientific">Jatrophihabitans lederbergiae</name>
    <dbReference type="NCBI Taxonomy" id="3075547"/>
    <lineage>
        <taxon>Bacteria</taxon>
        <taxon>Bacillati</taxon>
        <taxon>Actinomycetota</taxon>
        <taxon>Actinomycetes</taxon>
        <taxon>Jatrophihabitantales</taxon>
        <taxon>Jatrophihabitantaceae</taxon>
        <taxon>Jatrophihabitans</taxon>
    </lineage>
</organism>
<dbReference type="InterPro" id="IPR001279">
    <property type="entry name" value="Metallo-B-lactamas"/>
</dbReference>
<keyword evidence="5" id="KW-0862">Zinc</keyword>
<evidence type="ECO:0000256" key="1">
    <source>
        <dbReference type="ARBA" id="ARBA00001947"/>
    </source>
</evidence>
<dbReference type="PANTHER" id="PTHR42978:SF7">
    <property type="entry name" value="METALLO-HYDROLASE RV2300C-RELATED"/>
    <property type="match status" value="1"/>
</dbReference>
<accession>A0ABU2JHD2</accession>
<evidence type="ECO:0000259" key="6">
    <source>
        <dbReference type="SMART" id="SM00849"/>
    </source>
</evidence>
<comment type="similarity">
    <text evidence="2">Belongs to the metallo-beta-lactamase superfamily.</text>
</comment>
<dbReference type="EMBL" id="JAVREH010000058">
    <property type="protein sequence ID" value="MDT0263899.1"/>
    <property type="molecule type" value="Genomic_DNA"/>
</dbReference>
<evidence type="ECO:0000256" key="4">
    <source>
        <dbReference type="ARBA" id="ARBA00022801"/>
    </source>
</evidence>
<comment type="cofactor">
    <cofactor evidence="1">
        <name>Zn(2+)</name>
        <dbReference type="ChEBI" id="CHEBI:29105"/>
    </cofactor>
</comment>
<dbReference type="Gene3D" id="3.60.15.10">
    <property type="entry name" value="Ribonuclease Z/Hydroxyacylglutathione hydrolase-like"/>
    <property type="match status" value="1"/>
</dbReference>
<dbReference type="PANTHER" id="PTHR42978">
    <property type="entry name" value="QUORUM-QUENCHING LACTONASE YTNP-RELATED-RELATED"/>
    <property type="match status" value="1"/>
</dbReference>
<keyword evidence="8" id="KW-1185">Reference proteome</keyword>
<reference evidence="8" key="1">
    <citation type="submission" date="2023-07" db="EMBL/GenBank/DDBJ databases">
        <title>30 novel species of actinomycetes from the DSMZ collection.</title>
        <authorList>
            <person name="Nouioui I."/>
        </authorList>
    </citation>
    <scope>NUCLEOTIDE SEQUENCE [LARGE SCALE GENOMIC DNA]</scope>
    <source>
        <strain evidence="8">DSM 44399</strain>
    </source>
</reference>
<evidence type="ECO:0000313" key="8">
    <source>
        <dbReference type="Proteomes" id="UP001183176"/>
    </source>
</evidence>
<evidence type="ECO:0000256" key="5">
    <source>
        <dbReference type="ARBA" id="ARBA00022833"/>
    </source>
</evidence>
<dbReference type="RefSeq" id="WP_311425042.1">
    <property type="nucleotide sequence ID" value="NZ_JAVREH010000058.1"/>
</dbReference>
<keyword evidence="4" id="KW-0378">Hydrolase</keyword>
<dbReference type="Proteomes" id="UP001183176">
    <property type="component" value="Unassembled WGS sequence"/>
</dbReference>
<proteinExistence type="inferred from homology"/>
<comment type="caution">
    <text evidence="7">The sequence shown here is derived from an EMBL/GenBank/DDBJ whole genome shotgun (WGS) entry which is preliminary data.</text>
</comment>
<evidence type="ECO:0000313" key="7">
    <source>
        <dbReference type="EMBL" id="MDT0263899.1"/>
    </source>
</evidence>
<evidence type="ECO:0000256" key="3">
    <source>
        <dbReference type="ARBA" id="ARBA00022723"/>
    </source>
</evidence>
<feature type="domain" description="Metallo-beta-lactamase" evidence="6">
    <location>
        <begin position="36"/>
        <end position="233"/>
    </location>
</feature>
<sequence length="270" mass="29846">MAMQDYRITALKLGTLGVPKAAMTYMSGFGESINLPVWAAAVEGNGYKMLIDTGIRDHDKWDRELNPCWRERDESIENALGELGWSLADVDIVINSHLHYDHAENNTAFRNARFVVSRVEWEYAKNPIPSQTKLYDFAWTDESISHLNYELISVDDYDVLPGIRLIQTPGHSKGHQSVLVNTAEGLLCVAGDAACLPESFYRPSPPGGATSIEQGFASLERIRTSANLVLMNHDPNISKYQNSGFPTIPTIGSEPLPGDINSLPNRNADA</sequence>
<dbReference type="CDD" id="cd07729">
    <property type="entry name" value="AHL_lactonase_MBL-fold"/>
    <property type="match status" value="1"/>
</dbReference>
<dbReference type="Pfam" id="PF00753">
    <property type="entry name" value="Lactamase_B"/>
    <property type="match status" value="1"/>
</dbReference>
<dbReference type="InterPro" id="IPR051013">
    <property type="entry name" value="MBL_superfamily_lactonases"/>
</dbReference>
<dbReference type="SMART" id="SM00849">
    <property type="entry name" value="Lactamase_B"/>
    <property type="match status" value="1"/>
</dbReference>
<dbReference type="SUPFAM" id="SSF56281">
    <property type="entry name" value="Metallo-hydrolase/oxidoreductase"/>
    <property type="match status" value="1"/>
</dbReference>